<evidence type="ECO:0000313" key="3">
    <source>
        <dbReference type="Proteomes" id="UP000193944"/>
    </source>
</evidence>
<keyword evidence="3" id="KW-1185">Reference proteome</keyword>
<dbReference type="EMBL" id="MCFG01000251">
    <property type="protein sequence ID" value="ORX77379.1"/>
    <property type="molecule type" value="Genomic_DNA"/>
</dbReference>
<evidence type="ECO:0000256" key="1">
    <source>
        <dbReference type="SAM" id="Phobius"/>
    </source>
</evidence>
<reference evidence="2 3" key="2">
    <citation type="submission" date="2016-08" db="EMBL/GenBank/DDBJ databases">
        <title>Pervasive Adenine N6-methylation of Active Genes in Fungi.</title>
        <authorList>
            <consortium name="DOE Joint Genome Institute"/>
            <person name="Mondo S.J."/>
            <person name="Dannebaum R.O."/>
            <person name="Kuo R.C."/>
            <person name="Labutti K."/>
            <person name="Haridas S."/>
            <person name="Kuo A."/>
            <person name="Salamov A."/>
            <person name="Ahrendt S.R."/>
            <person name="Lipzen A."/>
            <person name="Sullivan W."/>
            <person name="Andreopoulos W.B."/>
            <person name="Clum A."/>
            <person name="Lindquist E."/>
            <person name="Daum C."/>
            <person name="Ramamoorthy G.K."/>
            <person name="Gryganskyi A."/>
            <person name="Culley D."/>
            <person name="Magnuson J.K."/>
            <person name="James T.Y."/>
            <person name="O'Malley M.A."/>
            <person name="Stajich J.E."/>
            <person name="Spatafora J.W."/>
            <person name="Visel A."/>
            <person name="Grigoriev I.V."/>
        </authorList>
    </citation>
    <scope>NUCLEOTIDE SEQUENCE [LARGE SCALE GENOMIC DNA]</scope>
    <source>
        <strain evidence="2 3">S4</strain>
    </source>
</reference>
<accession>A0A1Y1WUZ1</accession>
<protein>
    <submittedName>
        <fullName evidence="2">Uncharacterized protein</fullName>
    </submittedName>
</protein>
<sequence>MSEETSVAFPVKWDISNVGAKKFYDRCKDFVETEDDFYELTKTSPFYHSINGVAIVYFEKYTCYVHHLLSGIGYALYFWSIVFIIIKYYKYYYVSQVAYIKNFLEFTENENKDKLLNKKYLFKPFYTSVTTSSALKGLACYVAFNMALSTVLRYTNDAIGSKGFCVGGYI</sequence>
<comment type="caution">
    <text evidence="2">The sequence shown here is derived from an EMBL/GenBank/DDBJ whole genome shotgun (WGS) entry which is preliminary data.</text>
</comment>
<gene>
    <name evidence="2" type="ORF">BCR32DRAFT_248000</name>
</gene>
<keyword evidence="1" id="KW-0472">Membrane</keyword>
<keyword evidence="1" id="KW-1133">Transmembrane helix</keyword>
<proteinExistence type="predicted"/>
<reference evidence="2 3" key="1">
    <citation type="submission" date="2016-08" db="EMBL/GenBank/DDBJ databases">
        <title>A Parts List for Fungal Cellulosomes Revealed by Comparative Genomics.</title>
        <authorList>
            <consortium name="DOE Joint Genome Institute"/>
            <person name="Haitjema C.H."/>
            <person name="Gilmore S.P."/>
            <person name="Henske J.K."/>
            <person name="Solomon K.V."/>
            <person name="De Groot R."/>
            <person name="Kuo A."/>
            <person name="Mondo S.J."/>
            <person name="Salamov A.A."/>
            <person name="Labutti K."/>
            <person name="Zhao Z."/>
            <person name="Chiniquy J."/>
            <person name="Barry K."/>
            <person name="Brewer H.M."/>
            <person name="Purvine S.O."/>
            <person name="Wright A.T."/>
            <person name="Boxma B."/>
            <person name="Van Alen T."/>
            <person name="Hackstein J.H."/>
            <person name="Baker S.E."/>
            <person name="Grigoriev I.V."/>
            <person name="O'Malley M.A."/>
        </authorList>
    </citation>
    <scope>NUCLEOTIDE SEQUENCE [LARGE SCALE GENOMIC DNA]</scope>
    <source>
        <strain evidence="2 3">S4</strain>
    </source>
</reference>
<dbReference type="Proteomes" id="UP000193944">
    <property type="component" value="Unassembled WGS sequence"/>
</dbReference>
<organism evidence="2 3">
    <name type="scientific">Anaeromyces robustus</name>
    <dbReference type="NCBI Taxonomy" id="1754192"/>
    <lineage>
        <taxon>Eukaryota</taxon>
        <taxon>Fungi</taxon>
        <taxon>Fungi incertae sedis</taxon>
        <taxon>Chytridiomycota</taxon>
        <taxon>Chytridiomycota incertae sedis</taxon>
        <taxon>Neocallimastigomycetes</taxon>
        <taxon>Neocallimastigales</taxon>
        <taxon>Neocallimastigaceae</taxon>
        <taxon>Anaeromyces</taxon>
    </lineage>
</organism>
<evidence type="ECO:0000313" key="2">
    <source>
        <dbReference type="EMBL" id="ORX77379.1"/>
    </source>
</evidence>
<dbReference type="AlphaFoldDB" id="A0A1Y1WUZ1"/>
<name>A0A1Y1WUZ1_9FUNG</name>
<feature type="transmembrane region" description="Helical" evidence="1">
    <location>
        <begin position="64"/>
        <end position="86"/>
    </location>
</feature>
<keyword evidence="1" id="KW-0812">Transmembrane</keyword>